<evidence type="ECO:0000313" key="3">
    <source>
        <dbReference type="Proteomes" id="UP001589609"/>
    </source>
</evidence>
<evidence type="ECO:0000313" key="2">
    <source>
        <dbReference type="EMBL" id="MFB9761610.1"/>
    </source>
</evidence>
<proteinExistence type="predicted"/>
<feature type="signal peptide" evidence="1">
    <location>
        <begin position="1"/>
        <end position="18"/>
    </location>
</feature>
<accession>A0ABV5WLT9</accession>
<keyword evidence="1" id="KW-0732">Signal</keyword>
<dbReference type="PROSITE" id="PS51257">
    <property type="entry name" value="PROKAR_LIPOPROTEIN"/>
    <property type="match status" value="1"/>
</dbReference>
<reference evidence="2 3" key="1">
    <citation type="submission" date="2024-09" db="EMBL/GenBank/DDBJ databases">
        <authorList>
            <person name="Sun Q."/>
            <person name="Mori K."/>
        </authorList>
    </citation>
    <scope>NUCLEOTIDE SEQUENCE [LARGE SCALE GENOMIC DNA]</scope>
    <source>
        <strain evidence="2 3">JCM 11201</strain>
    </source>
</reference>
<dbReference type="RefSeq" id="WP_379951756.1">
    <property type="nucleotide sequence ID" value="NZ_JBHMAF010000194.1"/>
</dbReference>
<keyword evidence="3" id="KW-1185">Reference proteome</keyword>
<evidence type="ECO:0000256" key="1">
    <source>
        <dbReference type="SAM" id="SignalP"/>
    </source>
</evidence>
<dbReference type="Pfam" id="PF13798">
    <property type="entry name" value="PCYCGC"/>
    <property type="match status" value="1"/>
</dbReference>
<organism evidence="2 3">
    <name type="scientific">Ectobacillus funiculus</name>
    <dbReference type="NCBI Taxonomy" id="137993"/>
    <lineage>
        <taxon>Bacteria</taxon>
        <taxon>Bacillati</taxon>
        <taxon>Bacillota</taxon>
        <taxon>Bacilli</taxon>
        <taxon>Bacillales</taxon>
        <taxon>Bacillaceae</taxon>
        <taxon>Ectobacillus</taxon>
    </lineage>
</organism>
<feature type="chain" id="PRO_5045218707" evidence="1">
    <location>
        <begin position="19"/>
        <end position="166"/>
    </location>
</feature>
<name>A0ABV5WLT9_9BACI</name>
<sequence length="166" mass="18423">MKKRLYVPLLLTASLALSGCGTKEEAQEKKEATEHTHAHGVTGDITEITKNADTLPSFLSSQSEQVQQIYHIAAQNHELLSWIPCYCGCGDSVGHKSNKNCFIREIRETGEIVWDSHATTCINCLEIALESASLKQKGKSTIEIRNYIDTKYKEGFAKPTPTPMPQ</sequence>
<dbReference type="InterPro" id="IPR025673">
    <property type="entry name" value="PCYCGC"/>
</dbReference>
<protein>
    <submittedName>
        <fullName evidence="2">PCYCGC motif-containing (Lipo)protein</fullName>
    </submittedName>
</protein>
<comment type="caution">
    <text evidence="2">The sequence shown here is derived from an EMBL/GenBank/DDBJ whole genome shotgun (WGS) entry which is preliminary data.</text>
</comment>
<gene>
    <name evidence="2" type="ORF">ACFFMS_25560</name>
</gene>
<dbReference type="EMBL" id="JBHMAF010000194">
    <property type="protein sequence ID" value="MFB9761610.1"/>
    <property type="molecule type" value="Genomic_DNA"/>
</dbReference>
<dbReference type="Proteomes" id="UP001589609">
    <property type="component" value="Unassembled WGS sequence"/>
</dbReference>